<dbReference type="UniPathway" id="UPA01068">
    <property type="reaction ID" value="UER00304"/>
</dbReference>
<dbReference type="InterPro" id="IPR011576">
    <property type="entry name" value="Pyridox_Oxase_N"/>
</dbReference>
<feature type="binding site" evidence="7 8">
    <location>
        <position position="127"/>
    </location>
    <ligand>
        <name>substrate</name>
    </ligand>
</feature>
<dbReference type="EMBL" id="SNYV01000014">
    <property type="protein sequence ID" value="TDQ77186.1"/>
    <property type="molecule type" value="Genomic_DNA"/>
</dbReference>
<feature type="binding site" evidence="7 9">
    <location>
        <begin position="80"/>
        <end position="81"/>
    </location>
    <ligand>
        <name>FMN</name>
        <dbReference type="ChEBI" id="CHEBI:58210"/>
    </ligand>
</feature>
<evidence type="ECO:0000256" key="4">
    <source>
        <dbReference type="ARBA" id="ARBA00022643"/>
    </source>
</evidence>
<dbReference type="EC" id="1.4.3.5" evidence="7"/>
<proteinExistence type="inferred from homology"/>
<comment type="catalytic activity">
    <reaction evidence="7">
        <text>pyridoxamine 5'-phosphate + O2 + H2O = pyridoxal 5'-phosphate + H2O2 + NH4(+)</text>
        <dbReference type="Rhea" id="RHEA:15817"/>
        <dbReference type="ChEBI" id="CHEBI:15377"/>
        <dbReference type="ChEBI" id="CHEBI:15379"/>
        <dbReference type="ChEBI" id="CHEBI:16240"/>
        <dbReference type="ChEBI" id="CHEBI:28938"/>
        <dbReference type="ChEBI" id="CHEBI:58451"/>
        <dbReference type="ChEBI" id="CHEBI:597326"/>
        <dbReference type="EC" id="1.4.3.5"/>
    </reaction>
</comment>
<evidence type="ECO:0000256" key="5">
    <source>
        <dbReference type="ARBA" id="ARBA00023002"/>
    </source>
</evidence>
<reference evidence="12 13" key="1">
    <citation type="submission" date="2019-03" db="EMBL/GenBank/DDBJ databases">
        <title>Genomic Encyclopedia of Archaeal and Bacterial Type Strains, Phase II (KMG-II): from individual species to whole genera.</title>
        <authorList>
            <person name="Goeker M."/>
        </authorList>
    </citation>
    <scope>NUCLEOTIDE SEQUENCE [LARGE SCALE GENOMIC DNA]</scope>
    <source>
        <strain evidence="12 13">DSM 28353</strain>
    </source>
</reference>
<dbReference type="Gene3D" id="2.30.110.10">
    <property type="entry name" value="Electron Transport, Fmn-binding Protein, Chain A"/>
    <property type="match status" value="1"/>
</dbReference>
<dbReference type="FunFam" id="2.30.110.10:FF:000020">
    <property type="entry name" value="PNPO isoform 11"/>
    <property type="match status" value="1"/>
</dbReference>
<gene>
    <name evidence="7" type="primary">pdxH</name>
    <name evidence="12" type="ORF">CLV99_2585</name>
</gene>
<feature type="binding site" evidence="8">
    <location>
        <begin position="12"/>
        <end position="15"/>
    </location>
    <ligand>
        <name>substrate</name>
    </ligand>
</feature>
<feature type="domain" description="Pyridoxine 5'-phosphate oxidase dimerisation C-terminal" evidence="11">
    <location>
        <begin position="177"/>
        <end position="217"/>
    </location>
</feature>
<comment type="pathway">
    <text evidence="7">Cofactor metabolism; pyridoxal 5'-phosphate salvage; pyridoxal 5'-phosphate from pyridoxamine 5'-phosphate: step 1/1.</text>
</comment>
<evidence type="ECO:0000259" key="11">
    <source>
        <dbReference type="Pfam" id="PF10590"/>
    </source>
</evidence>
<evidence type="ECO:0000256" key="1">
    <source>
        <dbReference type="ARBA" id="ARBA00007301"/>
    </source>
</evidence>
<dbReference type="NCBIfam" id="TIGR00558">
    <property type="entry name" value="pdxH"/>
    <property type="match status" value="1"/>
</dbReference>
<evidence type="ECO:0000256" key="7">
    <source>
        <dbReference type="HAMAP-Rule" id="MF_01629"/>
    </source>
</evidence>
<evidence type="ECO:0000256" key="6">
    <source>
        <dbReference type="ARBA" id="ARBA00023096"/>
    </source>
</evidence>
<dbReference type="PROSITE" id="PS01064">
    <property type="entry name" value="PYRIDOX_OXIDASE"/>
    <property type="match status" value="1"/>
</dbReference>
<feature type="binding site" evidence="7 8">
    <location>
        <begin position="196"/>
        <end position="198"/>
    </location>
    <ligand>
        <name>substrate</name>
    </ligand>
</feature>
<comment type="cofactor">
    <cofactor evidence="7 9">
        <name>FMN</name>
        <dbReference type="ChEBI" id="CHEBI:58210"/>
    </cofactor>
    <text evidence="7 9">Binds 1 FMN per subunit.</text>
</comment>
<dbReference type="GO" id="GO:0004733">
    <property type="term" value="F:pyridoxamine phosphate oxidase activity"/>
    <property type="evidence" value="ECO:0007669"/>
    <property type="project" value="UniProtKB-UniRule"/>
</dbReference>
<keyword evidence="3 7" id="KW-0285">Flavoprotein</keyword>
<keyword evidence="6 7" id="KW-0664">Pyridoxine biosynthesis</keyword>
<organism evidence="12 13">
    <name type="scientific">Sphingobacterium yanglingense</name>
    <dbReference type="NCBI Taxonomy" id="1437280"/>
    <lineage>
        <taxon>Bacteria</taxon>
        <taxon>Pseudomonadati</taxon>
        <taxon>Bacteroidota</taxon>
        <taxon>Sphingobacteriia</taxon>
        <taxon>Sphingobacteriales</taxon>
        <taxon>Sphingobacteriaceae</taxon>
        <taxon>Sphingobacterium</taxon>
    </lineage>
</organism>
<dbReference type="NCBIfam" id="NF004231">
    <property type="entry name" value="PRK05679.1"/>
    <property type="match status" value="1"/>
</dbReference>
<evidence type="ECO:0000313" key="13">
    <source>
        <dbReference type="Proteomes" id="UP000295292"/>
    </source>
</evidence>
<dbReference type="RefSeq" id="WP_133584825.1">
    <property type="nucleotide sequence ID" value="NZ_SNYV01000014.1"/>
</dbReference>
<dbReference type="AlphaFoldDB" id="A0A4R6WI12"/>
<comment type="subunit">
    <text evidence="2 7">Homodimer.</text>
</comment>
<sequence>MAIDHKNIAAIREDYAKDSLSEQQVHADPVVQFTQWFEQALHAKVIEPNAMTLATINESGFPSARIVLLKDIKVDGLSFFTNYESQKGLDMARCAKVSLLFFWPELQRQVRVEGLVERLCQEDSDEYFASRPKGSRIGAWASPQSQIIPDRDFLERRVDFYEQKFALSDVVDRPPFWGGYLVKPVQFEFWQGRSSRLHDRIVYFLEEGRWIVNRLAP</sequence>
<dbReference type="HAMAP" id="MF_01629">
    <property type="entry name" value="PdxH"/>
    <property type="match status" value="1"/>
</dbReference>
<keyword evidence="5 7" id="KW-0560">Oxidoreductase</keyword>
<evidence type="ECO:0000259" key="10">
    <source>
        <dbReference type="Pfam" id="PF01243"/>
    </source>
</evidence>
<evidence type="ECO:0000256" key="3">
    <source>
        <dbReference type="ARBA" id="ARBA00022630"/>
    </source>
</evidence>
<protein>
    <recommendedName>
        <fullName evidence="7">Pyridoxine/pyridoxamine 5'-phosphate oxidase</fullName>
        <ecNumber evidence="7">1.4.3.5</ecNumber>
    </recommendedName>
    <alternativeName>
        <fullName evidence="7">PNP/PMP oxidase</fullName>
        <shortName evidence="7">PNPOx</shortName>
    </alternativeName>
    <alternativeName>
        <fullName evidence="7">Pyridoxal 5'-phosphate synthase</fullName>
    </alternativeName>
</protein>
<dbReference type="OrthoDB" id="9780392at2"/>
<feature type="binding site" evidence="7 9">
    <location>
        <position position="87"/>
    </location>
    <ligand>
        <name>FMN</name>
        <dbReference type="ChEBI" id="CHEBI:58210"/>
    </ligand>
</feature>
<evidence type="ECO:0000256" key="2">
    <source>
        <dbReference type="ARBA" id="ARBA00011738"/>
    </source>
</evidence>
<dbReference type="Pfam" id="PF10590">
    <property type="entry name" value="PNP_phzG_C"/>
    <property type="match status" value="1"/>
</dbReference>
<dbReference type="Pfam" id="PF01243">
    <property type="entry name" value="PNPOx_N"/>
    <property type="match status" value="1"/>
</dbReference>
<feature type="binding site" evidence="7 9">
    <location>
        <position position="190"/>
    </location>
    <ligand>
        <name>FMN</name>
        <dbReference type="ChEBI" id="CHEBI:58210"/>
    </ligand>
</feature>
<accession>A0A4R6WI12</accession>
<evidence type="ECO:0000256" key="9">
    <source>
        <dbReference type="PIRSR" id="PIRSR000190-2"/>
    </source>
</evidence>
<feature type="binding site" evidence="7 8">
    <location>
        <position position="135"/>
    </location>
    <ligand>
        <name>substrate</name>
    </ligand>
</feature>
<feature type="domain" description="Pyridoxamine 5'-phosphate oxidase N-terminal" evidence="10">
    <location>
        <begin position="38"/>
        <end position="159"/>
    </location>
</feature>
<keyword evidence="4 7" id="KW-0288">FMN</keyword>
<dbReference type="Proteomes" id="UP000295292">
    <property type="component" value="Unassembled WGS sequence"/>
</dbReference>
<dbReference type="InterPro" id="IPR012349">
    <property type="entry name" value="Split_barrel_FMN-bd"/>
</dbReference>
<name>A0A4R6WI12_9SPHI</name>
<dbReference type="InterPro" id="IPR019740">
    <property type="entry name" value="Pyridox_Oxase_CS"/>
</dbReference>
<feature type="binding site" evidence="7 9">
    <location>
        <position position="109"/>
    </location>
    <ligand>
        <name>FMN</name>
        <dbReference type="ChEBI" id="CHEBI:58210"/>
    </ligand>
</feature>
<feature type="binding site" evidence="7 9">
    <location>
        <begin position="144"/>
        <end position="145"/>
    </location>
    <ligand>
        <name>FMN</name>
        <dbReference type="ChEBI" id="CHEBI:58210"/>
    </ligand>
</feature>
<dbReference type="GO" id="GO:0008615">
    <property type="term" value="P:pyridoxine biosynthetic process"/>
    <property type="evidence" value="ECO:0007669"/>
    <property type="project" value="UniProtKB-UniRule"/>
</dbReference>
<evidence type="ECO:0000256" key="8">
    <source>
        <dbReference type="PIRSR" id="PIRSR000190-1"/>
    </source>
</evidence>
<comment type="caution">
    <text evidence="12">The sequence shown here is derived from an EMBL/GenBank/DDBJ whole genome shotgun (WGS) entry which is preliminary data.</text>
</comment>
<comment type="similarity">
    <text evidence="1 7">Belongs to the pyridoxamine 5'-phosphate oxidase family.</text>
</comment>
<dbReference type="SUPFAM" id="SSF50475">
    <property type="entry name" value="FMN-binding split barrel"/>
    <property type="match status" value="1"/>
</dbReference>
<comment type="function">
    <text evidence="7">Catalyzes the oxidation of either pyridoxine 5'-phosphate (PNP) or pyridoxamine 5'-phosphate (PMP) into pyridoxal 5'-phosphate (PLP).</text>
</comment>
<keyword evidence="13" id="KW-1185">Reference proteome</keyword>
<feature type="binding site" evidence="7 9">
    <location>
        <begin position="65"/>
        <end position="70"/>
    </location>
    <ligand>
        <name>FMN</name>
        <dbReference type="ChEBI" id="CHEBI:58210"/>
    </ligand>
</feature>
<feature type="binding site" evidence="7 9">
    <location>
        <position position="200"/>
    </location>
    <ligand>
        <name>FMN</name>
        <dbReference type="ChEBI" id="CHEBI:58210"/>
    </ligand>
</feature>
<dbReference type="PANTHER" id="PTHR10851:SF0">
    <property type="entry name" value="PYRIDOXINE-5'-PHOSPHATE OXIDASE"/>
    <property type="match status" value="1"/>
</dbReference>
<evidence type="ECO:0000313" key="12">
    <source>
        <dbReference type="EMBL" id="TDQ77186.1"/>
    </source>
</evidence>
<comment type="pathway">
    <text evidence="7">Cofactor metabolism; pyridoxal 5'-phosphate salvage; pyridoxal 5'-phosphate from pyridoxine 5'-phosphate: step 1/1.</text>
</comment>
<comment type="caution">
    <text evidence="7">Lacks conserved residue(s) required for the propagation of feature annotation.</text>
</comment>
<dbReference type="PANTHER" id="PTHR10851">
    <property type="entry name" value="PYRIDOXINE-5-PHOSPHATE OXIDASE"/>
    <property type="match status" value="1"/>
</dbReference>
<dbReference type="InterPro" id="IPR000659">
    <property type="entry name" value="Pyridox_Oxase"/>
</dbReference>
<feature type="binding site" evidence="7 8">
    <location>
        <position position="70"/>
    </location>
    <ligand>
        <name>substrate</name>
    </ligand>
</feature>
<dbReference type="PIRSF" id="PIRSF000190">
    <property type="entry name" value="Pyd_amn-ph_oxd"/>
    <property type="match status" value="1"/>
</dbReference>
<feature type="binding site" evidence="7 8">
    <location>
        <position position="131"/>
    </location>
    <ligand>
        <name>substrate</name>
    </ligand>
</feature>
<comment type="catalytic activity">
    <reaction evidence="7">
        <text>pyridoxine 5'-phosphate + O2 = pyridoxal 5'-phosphate + H2O2</text>
        <dbReference type="Rhea" id="RHEA:15149"/>
        <dbReference type="ChEBI" id="CHEBI:15379"/>
        <dbReference type="ChEBI" id="CHEBI:16240"/>
        <dbReference type="ChEBI" id="CHEBI:58589"/>
        <dbReference type="ChEBI" id="CHEBI:597326"/>
        <dbReference type="EC" id="1.4.3.5"/>
    </reaction>
</comment>
<dbReference type="GO" id="GO:0010181">
    <property type="term" value="F:FMN binding"/>
    <property type="evidence" value="ECO:0007669"/>
    <property type="project" value="UniProtKB-UniRule"/>
</dbReference>
<dbReference type="InterPro" id="IPR019576">
    <property type="entry name" value="Pyridoxamine_oxidase_dimer_C"/>
</dbReference>